<dbReference type="EMBL" id="JBBYHR010000002">
    <property type="protein sequence ID" value="MEL1243535.1"/>
    <property type="molecule type" value="Genomic_DNA"/>
</dbReference>
<dbReference type="RefSeq" id="WP_341695851.1">
    <property type="nucleotide sequence ID" value="NZ_JBBYHR010000002.1"/>
</dbReference>
<dbReference type="Proteomes" id="UP001464555">
    <property type="component" value="Unassembled WGS sequence"/>
</dbReference>
<protein>
    <submittedName>
        <fullName evidence="1">Uncharacterized protein</fullName>
    </submittedName>
</protein>
<proteinExistence type="predicted"/>
<evidence type="ECO:0000313" key="2">
    <source>
        <dbReference type="Proteomes" id="UP001464555"/>
    </source>
</evidence>
<organism evidence="1 2">
    <name type="scientific">Flavobacterium arundinis</name>
    <dbReference type="NCBI Taxonomy" id="3139143"/>
    <lineage>
        <taxon>Bacteria</taxon>
        <taxon>Pseudomonadati</taxon>
        <taxon>Bacteroidota</taxon>
        <taxon>Flavobacteriia</taxon>
        <taxon>Flavobacteriales</taxon>
        <taxon>Flavobacteriaceae</taxon>
        <taxon>Flavobacterium</taxon>
    </lineage>
</organism>
<gene>
    <name evidence="1" type="ORF">AAEO56_04615</name>
</gene>
<reference evidence="1 2" key="1">
    <citation type="submission" date="2024-04" db="EMBL/GenBank/DDBJ databases">
        <title>Flavobacterium sp. DGU11 16S ribosomal RNA gene Genome sequencing and assembly.</title>
        <authorList>
            <person name="Park S."/>
        </authorList>
    </citation>
    <scope>NUCLEOTIDE SEQUENCE [LARGE SCALE GENOMIC DNA]</scope>
    <source>
        <strain evidence="1 2">DGU11</strain>
    </source>
</reference>
<keyword evidence="2" id="KW-1185">Reference proteome</keyword>
<accession>A0ABU9HUF6</accession>
<evidence type="ECO:0000313" key="1">
    <source>
        <dbReference type="EMBL" id="MEL1243535.1"/>
    </source>
</evidence>
<comment type="caution">
    <text evidence="1">The sequence shown here is derived from an EMBL/GenBank/DDBJ whole genome shotgun (WGS) entry which is preliminary data.</text>
</comment>
<name>A0ABU9HUF6_9FLAO</name>
<sequence length="71" mass="8376">MIAQTIKMLQSGQWYGCGHTIEIAKGKNGIPKTWKETKEKIRRIRHMQATEMREENTEKSKKIISWLKSMK</sequence>